<evidence type="ECO:0000256" key="7">
    <source>
        <dbReference type="ARBA" id="ARBA00022898"/>
    </source>
</evidence>
<comment type="catalytic activity">
    <reaction evidence="11">
        <text>N(6)-(pyridoxal phosphate)-L-lysyl-[4-amino-5-hydroxymethyl-2-methylpyrimidine phosphate synthase] + L-histidyl-[4-amino-5-hydroxymethyl-2-methylpyrimidine phosphate synthase] + 2 Fe(3+) + 4 H2O = L-lysyl-[4-amino-5-hydroxymethyl-2-methylpyrimidine phosphate synthase] + (2S)-2-amino-5-hydroxy-4-oxopentanoyl-[4-amino-5-hydroxymethyl-2-methylpyrimidine phosphate synthase] + 4-amino-2-methyl-5-(phosphooxymethyl)pyrimidine + 3-oxopropanoate + 2 Fe(2+) + 2 H(+)</text>
        <dbReference type="Rhea" id="RHEA:65756"/>
        <dbReference type="Rhea" id="RHEA-COMP:16892"/>
        <dbReference type="Rhea" id="RHEA-COMP:16893"/>
        <dbReference type="Rhea" id="RHEA-COMP:16894"/>
        <dbReference type="Rhea" id="RHEA-COMP:16895"/>
        <dbReference type="ChEBI" id="CHEBI:15377"/>
        <dbReference type="ChEBI" id="CHEBI:15378"/>
        <dbReference type="ChEBI" id="CHEBI:29033"/>
        <dbReference type="ChEBI" id="CHEBI:29034"/>
        <dbReference type="ChEBI" id="CHEBI:29969"/>
        <dbReference type="ChEBI" id="CHEBI:29979"/>
        <dbReference type="ChEBI" id="CHEBI:33190"/>
        <dbReference type="ChEBI" id="CHEBI:58354"/>
        <dbReference type="ChEBI" id="CHEBI:143915"/>
        <dbReference type="ChEBI" id="CHEBI:157692"/>
    </reaction>
    <physiologicalReaction direction="left-to-right" evidence="11">
        <dbReference type="Rhea" id="RHEA:65757"/>
    </physiologicalReaction>
</comment>
<accession>A0A2X0UJS1</accession>
<sequence length="304" mass="33684">MPVTRVMLEYVHPWPNHAGLFLARRNGGFARAGLDVDLLSDGYDRGGAPEVLARGEYDIASLRLGHVLQSRSTGTPFVAVATLNQRQLGSVITTPETGIARFADLEGKTVAVPPVARLIREVREAVAADGADPALVRFADPGNWEPDVRSVEQGLYDAVMNVRAWEPFQGNTPLDEVVVLEFDSVGVAPHHSYFLSVRQDMLDRNPDFVRSFLAAAANGYREAMEDEDGAVEAMSWPMCHVRPDVLRASLRAIRDSWFTPEGRWGEIQEDLVTSYTTWMDEGGWLEDGSRIEDLEGAWTNDFLP</sequence>
<dbReference type="InterPro" id="IPR015168">
    <property type="entry name" value="SsuA/THI5"/>
</dbReference>
<dbReference type="PANTHER" id="PTHR31528:SF1">
    <property type="entry name" value="4-AMINO-5-HYDROXYMETHYL-2-METHYLPYRIMIDINE PHOSPHATE SYNTHASE THI11-RELATED"/>
    <property type="match status" value="1"/>
</dbReference>
<evidence type="ECO:0000256" key="4">
    <source>
        <dbReference type="ARBA" id="ARBA00011738"/>
    </source>
</evidence>
<evidence type="ECO:0000256" key="3">
    <source>
        <dbReference type="ARBA" id="ARBA00009406"/>
    </source>
</evidence>
<dbReference type="Pfam" id="PF09084">
    <property type="entry name" value="NMT1"/>
    <property type="match status" value="1"/>
</dbReference>
<keyword evidence="6" id="KW-0479">Metal-binding</keyword>
<dbReference type="Gene3D" id="3.40.190.10">
    <property type="entry name" value="Periplasmic binding protein-like II"/>
    <property type="match status" value="2"/>
</dbReference>
<keyword evidence="14" id="KW-1185">Reference proteome</keyword>
<evidence type="ECO:0000256" key="9">
    <source>
        <dbReference type="ARBA" id="ARBA00023004"/>
    </source>
</evidence>
<comment type="similarity">
    <text evidence="3">Belongs to the NMT1/THI5 family.</text>
</comment>
<dbReference type="GeneID" id="93758919"/>
<proteinExistence type="inferred from homology"/>
<evidence type="ECO:0000256" key="5">
    <source>
        <dbReference type="ARBA" id="ARBA00022679"/>
    </source>
</evidence>
<dbReference type="EMBL" id="UAPR01000005">
    <property type="protein sequence ID" value="SPT55920.1"/>
    <property type="molecule type" value="Genomic_DNA"/>
</dbReference>
<dbReference type="SUPFAM" id="SSF53850">
    <property type="entry name" value="Periplasmic binding protein-like II"/>
    <property type="match status" value="1"/>
</dbReference>
<evidence type="ECO:0000256" key="10">
    <source>
        <dbReference type="ARBA" id="ARBA00033171"/>
    </source>
</evidence>
<name>A0A2X0UJS1_9ACTO</name>
<dbReference type="PANTHER" id="PTHR31528">
    <property type="entry name" value="4-AMINO-5-HYDROXYMETHYL-2-METHYLPYRIMIDINE PHOSPHATE SYNTHASE THI11-RELATED"/>
    <property type="match status" value="1"/>
</dbReference>
<dbReference type="Proteomes" id="UP000250192">
    <property type="component" value="Unassembled WGS sequence"/>
</dbReference>
<dbReference type="InterPro" id="IPR027939">
    <property type="entry name" value="NMT1/THI5"/>
</dbReference>
<evidence type="ECO:0000313" key="13">
    <source>
        <dbReference type="EMBL" id="SPT55920.1"/>
    </source>
</evidence>
<evidence type="ECO:0000313" key="14">
    <source>
        <dbReference type="Proteomes" id="UP000250192"/>
    </source>
</evidence>
<evidence type="ECO:0000259" key="12">
    <source>
        <dbReference type="Pfam" id="PF09084"/>
    </source>
</evidence>
<protein>
    <recommendedName>
        <fullName evidence="10">Thiamine pyrimidine synthase</fullName>
    </recommendedName>
</protein>
<comment type="subunit">
    <text evidence="4">Homodimer.</text>
</comment>
<dbReference type="RefSeq" id="WP_245907726.1">
    <property type="nucleotide sequence ID" value="NZ_CBDERX010000022.1"/>
</dbReference>
<comment type="function">
    <text evidence="1">Responsible for the formation of the pyrimidine heterocycle in the thiamine biosynthesis pathway. Catalyzes the formation of hydroxymethylpyrimidine phosphate (HMP-P) from histidine and pyridoxal phosphate (PLP). The protein uses PLP and the active site histidine to form HMP-P, generating an inactive enzyme. The enzyme can only undergo a single turnover, which suggests it is a suicide enzyme.</text>
</comment>
<keyword evidence="5" id="KW-0808">Transferase</keyword>
<evidence type="ECO:0000256" key="8">
    <source>
        <dbReference type="ARBA" id="ARBA00022977"/>
    </source>
</evidence>
<dbReference type="GO" id="GO:0016740">
    <property type="term" value="F:transferase activity"/>
    <property type="evidence" value="ECO:0007669"/>
    <property type="project" value="UniProtKB-KW"/>
</dbReference>
<evidence type="ECO:0000256" key="1">
    <source>
        <dbReference type="ARBA" id="ARBA00003469"/>
    </source>
</evidence>
<keyword evidence="8" id="KW-0784">Thiamine biosynthesis</keyword>
<reference evidence="13 14" key="1">
    <citation type="submission" date="2018-06" db="EMBL/GenBank/DDBJ databases">
        <authorList>
            <consortium name="Pathogen Informatics"/>
            <person name="Doyle S."/>
        </authorList>
    </citation>
    <scope>NUCLEOTIDE SEQUENCE [LARGE SCALE GENOMIC DNA]</scope>
    <source>
        <strain evidence="13 14">NCTC9935</strain>
    </source>
</reference>
<evidence type="ECO:0000256" key="11">
    <source>
        <dbReference type="ARBA" id="ARBA00048179"/>
    </source>
</evidence>
<gene>
    <name evidence="13" type="ORF">NCTC9935_01437</name>
</gene>
<evidence type="ECO:0000256" key="2">
    <source>
        <dbReference type="ARBA" id="ARBA00004948"/>
    </source>
</evidence>
<evidence type="ECO:0000256" key="6">
    <source>
        <dbReference type="ARBA" id="ARBA00022723"/>
    </source>
</evidence>
<feature type="domain" description="SsuA/THI5-like" evidence="12">
    <location>
        <begin position="14"/>
        <end position="228"/>
    </location>
</feature>
<keyword evidence="7" id="KW-0663">Pyridoxal phosphate</keyword>
<comment type="pathway">
    <text evidence="2">Cofactor biosynthesis; thiamine diphosphate biosynthesis.</text>
</comment>
<organism evidence="13 14">
    <name type="scientific">Schaalia odontolytica</name>
    <dbReference type="NCBI Taxonomy" id="1660"/>
    <lineage>
        <taxon>Bacteria</taxon>
        <taxon>Bacillati</taxon>
        <taxon>Actinomycetota</taxon>
        <taxon>Actinomycetes</taxon>
        <taxon>Actinomycetales</taxon>
        <taxon>Actinomycetaceae</taxon>
        <taxon>Schaalia</taxon>
    </lineage>
</organism>
<dbReference type="GO" id="GO:0009228">
    <property type="term" value="P:thiamine biosynthetic process"/>
    <property type="evidence" value="ECO:0007669"/>
    <property type="project" value="UniProtKB-KW"/>
</dbReference>
<dbReference type="GO" id="GO:0046872">
    <property type="term" value="F:metal ion binding"/>
    <property type="evidence" value="ECO:0007669"/>
    <property type="project" value="UniProtKB-KW"/>
</dbReference>
<keyword evidence="9" id="KW-0408">Iron</keyword>
<dbReference type="AlphaFoldDB" id="A0A2X0UJS1"/>